<dbReference type="GO" id="GO:0043409">
    <property type="term" value="P:negative regulation of MAPK cascade"/>
    <property type="evidence" value="ECO:0007669"/>
    <property type="project" value="TreeGrafter"/>
</dbReference>
<dbReference type="EC" id="3.1.3.48" evidence="9"/>
<dbReference type="PRINTS" id="PR01909">
    <property type="entry name" value="ADSPHPHTASEA"/>
</dbReference>
<organism evidence="12 13">
    <name type="scientific">Todus mexicanus</name>
    <name type="common">Puerto Rican tody</name>
    <dbReference type="NCBI Taxonomy" id="135184"/>
    <lineage>
        <taxon>Eukaryota</taxon>
        <taxon>Metazoa</taxon>
        <taxon>Chordata</taxon>
        <taxon>Craniata</taxon>
        <taxon>Vertebrata</taxon>
        <taxon>Euteleostomi</taxon>
        <taxon>Archelosauria</taxon>
        <taxon>Archosauria</taxon>
        <taxon>Dinosauria</taxon>
        <taxon>Saurischia</taxon>
        <taxon>Theropoda</taxon>
        <taxon>Coelurosauria</taxon>
        <taxon>Aves</taxon>
        <taxon>Neognathae</taxon>
        <taxon>Neoaves</taxon>
        <taxon>Telluraves</taxon>
        <taxon>Coraciimorphae</taxon>
        <taxon>Coraciiformes</taxon>
        <taxon>Todidae</taxon>
        <taxon>Todus</taxon>
    </lineage>
</organism>
<comment type="function">
    <text evidence="9">Dual specificity phosphatase able to dephosphorylate phosphotyrosine, phosphoserine and phosphothreonine residues, with a preference for phosphotyrosine as a substrate.</text>
</comment>
<dbReference type="AlphaFoldDB" id="A0A851D7N6"/>
<accession>A0A851D7N6</accession>
<evidence type="ECO:0000256" key="2">
    <source>
        <dbReference type="ARBA" id="ARBA00008601"/>
    </source>
</evidence>
<dbReference type="PANTHER" id="PTHR45682">
    <property type="entry name" value="AGAP008228-PA"/>
    <property type="match status" value="1"/>
</dbReference>
<evidence type="ECO:0000256" key="1">
    <source>
        <dbReference type="ARBA" id="ARBA00004496"/>
    </source>
</evidence>
<keyword evidence="5 9" id="KW-0904">Protein phosphatase</keyword>
<dbReference type="PRINTS" id="PR01908">
    <property type="entry name" value="ADSPHPHTASE"/>
</dbReference>
<evidence type="ECO:0000256" key="6">
    <source>
        <dbReference type="ARBA" id="ARBA00047761"/>
    </source>
</evidence>
<evidence type="ECO:0000259" key="10">
    <source>
        <dbReference type="PROSITE" id="PS50054"/>
    </source>
</evidence>
<dbReference type="FunFam" id="3.90.190.10:FF:000037">
    <property type="entry name" value="dual specificity protein phosphatase 26"/>
    <property type="match status" value="1"/>
</dbReference>
<dbReference type="GO" id="GO:0005737">
    <property type="term" value="C:cytoplasm"/>
    <property type="evidence" value="ECO:0007669"/>
    <property type="project" value="UniProtKB-SubCell"/>
</dbReference>
<evidence type="ECO:0000256" key="8">
    <source>
        <dbReference type="PIRSR" id="PIRSR620405-1"/>
    </source>
</evidence>
<evidence type="ECO:0000256" key="7">
    <source>
        <dbReference type="ARBA" id="ARBA00048336"/>
    </source>
</evidence>
<feature type="domain" description="Tyrosine specific protein phosphatases" evidence="11">
    <location>
        <begin position="123"/>
        <end position="181"/>
    </location>
</feature>
<reference evidence="12" key="1">
    <citation type="submission" date="2019-10" db="EMBL/GenBank/DDBJ databases">
        <title>Bird 10,000 Genomes (B10K) Project - Family phase.</title>
        <authorList>
            <person name="Zhang G."/>
        </authorList>
    </citation>
    <scope>NUCLEOTIDE SEQUENCE</scope>
    <source>
        <strain evidence="12">B10K-DU-002-69</strain>
        <tissue evidence="12">Muscle</tissue>
    </source>
</reference>
<sequence>MAGDSLSSRDLLRPKLRSASSWMQQSLGCQSSSTTPSLEELRRLFWTRAQPTGHVDEVWPNLYVGDLYVARDKVQLSQMGISHVVDAVAGRFRIDTGPKFYKDLSVDYYGVEAEDNPNFDLSIYFYPVAQYIRAALNSPRGKVLVHCAMGISRSATLVLAFLMICENMSLVDAIQTVRSHRGICPNSGFLQQLRELDLQLGRGKGRGAEAC</sequence>
<protein>
    <recommendedName>
        <fullName evidence="9">Dual specificity protein phosphatase</fullName>
        <ecNumber evidence="9">3.1.3.16</ecNumber>
        <ecNumber evidence="9">3.1.3.48</ecNumber>
    </recommendedName>
</protein>
<dbReference type="InterPro" id="IPR000387">
    <property type="entry name" value="Tyr_Pase_dom"/>
</dbReference>
<keyword evidence="3" id="KW-0963">Cytoplasm</keyword>
<comment type="similarity">
    <text evidence="2 9">Belongs to the protein-tyrosine phosphatase family. Non-receptor class dual specificity subfamily.</text>
</comment>
<name>A0A851D7N6_TODME</name>
<evidence type="ECO:0000256" key="5">
    <source>
        <dbReference type="ARBA" id="ARBA00022912"/>
    </source>
</evidence>
<dbReference type="InterPro" id="IPR029021">
    <property type="entry name" value="Prot-tyrosine_phosphatase-like"/>
</dbReference>
<gene>
    <name evidence="12" type="primary">Dusp13_0</name>
    <name evidence="12" type="ORF">TODMEX_R02138</name>
</gene>
<dbReference type="InterPro" id="IPR000340">
    <property type="entry name" value="Dual-sp_phosphatase_cat-dom"/>
</dbReference>
<evidence type="ECO:0000259" key="11">
    <source>
        <dbReference type="PROSITE" id="PS50056"/>
    </source>
</evidence>
<dbReference type="PANTHER" id="PTHR45682:SF10">
    <property type="entry name" value="DUAL SPECIFICITY PROTEIN PHOSPHATASE 13 ISOFORM B"/>
    <property type="match status" value="1"/>
</dbReference>
<feature type="active site" description="Phosphocysteine intermediate" evidence="8">
    <location>
        <position position="147"/>
    </location>
</feature>
<feature type="non-terminal residue" evidence="12">
    <location>
        <position position="1"/>
    </location>
</feature>
<dbReference type="InterPro" id="IPR020405">
    <property type="entry name" value="Atypical_DUSP_subfamA"/>
</dbReference>
<dbReference type="GO" id="GO:0033549">
    <property type="term" value="F:MAP kinase phosphatase activity"/>
    <property type="evidence" value="ECO:0007669"/>
    <property type="project" value="TreeGrafter"/>
</dbReference>
<feature type="domain" description="Tyrosine-protein phosphatase" evidence="10">
    <location>
        <begin position="50"/>
        <end position="202"/>
    </location>
</feature>
<evidence type="ECO:0000256" key="9">
    <source>
        <dbReference type="RuleBase" id="RU366038"/>
    </source>
</evidence>
<proteinExistence type="inferred from homology"/>
<evidence type="ECO:0000313" key="13">
    <source>
        <dbReference type="Proteomes" id="UP000660247"/>
    </source>
</evidence>
<keyword evidence="4 9" id="KW-0378">Hydrolase</keyword>
<comment type="catalytic activity">
    <reaction evidence="9">
        <text>O-phospho-L-tyrosyl-[protein] + H2O = L-tyrosyl-[protein] + phosphate</text>
        <dbReference type="Rhea" id="RHEA:10684"/>
        <dbReference type="Rhea" id="RHEA-COMP:10136"/>
        <dbReference type="Rhea" id="RHEA-COMP:20101"/>
        <dbReference type="ChEBI" id="CHEBI:15377"/>
        <dbReference type="ChEBI" id="CHEBI:43474"/>
        <dbReference type="ChEBI" id="CHEBI:46858"/>
        <dbReference type="ChEBI" id="CHEBI:61978"/>
        <dbReference type="EC" id="3.1.3.48"/>
    </reaction>
</comment>
<dbReference type="CDD" id="cd14577">
    <property type="entry name" value="DUSP13B"/>
    <property type="match status" value="1"/>
</dbReference>
<dbReference type="GO" id="GO:0008138">
    <property type="term" value="F:protein tyrosine/serine/threonine phosphatase activity"/>
    <property type="evidence" value="ECO:0007669"/>
    <property type="project" value="UniProtKB-UniRule"/>
</dbReference>
<dbReference type="PROSITE" id="PS50056">
    <property type="entry name" value="TYR_PHOSPHATASE_2"/>
    <property type="match status" value="1"/>
</dbReference>
<evidence type="ECO:0000256" key="3">
    <source>
        <dbReference type="ARBA" id="ARBA00022490"/>
    </source>
</evidence>
<evidence type="ECO:0000313" key="12">
    <source>
        <dbReference type="EMBL" id="NWI65295.1"/>
    </source>
</evidence>
<dbReference type="SUPFAM" id="SSF52799">
    <property type="entry name" value="(Phosphotyrosine protein) phosphatases II"/>
    <property type="match status" value="1"/>
</dbReference>
<comment type="caution">
    <text evidence="12">The sequence shown here is derived from an EMBL/GenBank/DDBJ whole genome shotgun (WGS) entry which is preliminary data.</text>
</comment>
<dbReference type="Pfam" id="PF00782">
    <property type="entry name" value="DSPc"/>
    <property type="match status" value="1"/>
</dbReference>
<dbReference type="SMART" id="SM00195">
    <property type="entry name" value="DSPc"/>
    <property type="match status" value="1"/>
</dbReference>
<comment type="catalytic activity">
    <reaction evidence="6 9">
        <text>O-phospho-L-seryl-[protein] + H2O = L-seryl-[protein] + phosphate</text>
        <dbReference type="Rhea" id="RHEA:20629"/>
        <dbReference type="Rhea" id="RHEA-COMP:9863"/>
        <dbReference type="Rhea" id="RHEA-COMP:11604"/>
        <dbReference type="ChEBI" id="CHEBI:15377"/>
        <dbReference type="ChEBI" id="CHEBI:29999"/>
        <dbReference type="ChEBI" id="CHEBI:43474"/>
        <dbReference type="ChEBI" id="CHEBI:83421"/>
        <dbReference type="EC" id="3.1.3.16"/>
    </reaction>
</comment>
<evidence type="ECO:0000256" key="4">
    <source>
        <dbReference type="ARBA" id="ARBA00022801"/>
    </source>
</evidence>
<dbReference type="Proteomes" id="UP000660247">
    <property type="component" value="Unassembled WGS sequence"/>
</dbReference>
<feature type="non-terminal residue" evidence="12">
    <location>
        <position position="211"/>
    </location>
</feature>
<dbReference type="OrthoDB" id="10252009at2759"/>
<dbReference type="GO" id="GO:0004722">
    <property type="term" value="F:protein serine/threonine phosphatase activity"/>
    <property type="evidence" value="ECO:0007669"/>
    <property type="project" value="UniProtKB-EC"/>
</dbReference>
<dbReference type="GO" id="GO:0004725">
    <property type="term" value="F:protein tyrosine phosphatase activity"/>
    <property type="evidence" value="ECO:0007669"/>
    <property type="project" value="UniProtKB-EC"/>
</dbReference>
<dbReference type="InterPro" id="IPR020422">
    <property type="entry name" value="TYR_PHOSPHATASE_DUAL_dom"/>
</dbReference>
<keyword evidence="13" id="KW-1185">Reference proteome</keyword>
<dbReference type="InterPro" id="IPR016130">
    <property type="entry name" value="Tyr_Pase_AS"/>
</dbReference>
<dbReference type="EMBL" id="WEIS01035975">
    <property type="protein sequence ID" value="NWI65295.1"/>
    <property type="molecule type" value="Genomic_DNA"/>
</dbReference>
<dbReference type="Gene3D" id="3.90.190.10">
    <property type="entry name" value="Protein tyrosine phosphatase superfamily"/>
    <property type="match status" value="1"/>
</dbReference>
<comment type="catalytic activity">
    <reaction evidence="7 9">
        <text>O-phospho-L-threonyl-[protein] + H2O = L-threonyl-[protein] + phosphate</text>
        <dbReference type="Rhea" id="RHEA:47004"/>
        <dbReference type="Rhea" id="RHEA-COMP:11060"/>
        <dbReference type="Rhea" id="RHEA-COMP:11605"/>
        <dbReference type="ChEBI" id="CHEBI:15377"/>
        <dbReference type="ChEBI" id="CHEBI:30013"/>
        <dbReference type="ChEBI" id="CHEBI:43474"/>
        <dbReference type="ChEBI" id="CHEBI:61977"/>
        <dbReference type="EC" id="3.1.3.16"/>
    </reaction>
</comment>
<dbReference type="EC" id="3.1.3.16" evidence="9"/>
<dbReference type="PROSITE" id="PS50054">
    <property type="entry name" value="TYR_PHOSPHATASE_DUAL"/>
    <property type="match status" value="1"/>
</dbReference>
<dbReference type="PROSITE" id="PS00383">
    <property type="entry name" value="TYR_PHOSPHATASE_1"/>
    <property type="match status" value="1"/>
</dbReference>
<comment type="subcellular location">
    <subcellularLocation>
        <location evidence="1">Cytoplasm</location>
    </subcellularLocation>
</comment>